<evidence type="ECO:0000313" key="9">
    <source>
        <dbReference type="EMBL" id="QNE36767.1"/>
    </source>
</evidence>
<dbReference type="EMBL" id="CP043641">
    <property type="protein sequence ID" value="QNE36767.1"/>
    <property type="molecule type" value="Genomic_DNA"/>
</dbReference>
<dbReference type="InterPro" id="IPR002328">
    <property type="entry name" value="ADH_Zn_CS"/>
</dbReference>
<dbReference type="SUPFAM" id="SSF50129">
    <property type="entry name" value="GroES-like"/>
    <property type="match status" value="1"/>
</dbReference>
<accession>A0A7G6YE52</accession>
<dbReference type="AlphaFoldDB" id="A0A7G6YE52"/>
<dbReference type="GO" id="GO:0008270">
    <property type="term" value="F:zinc ion binding"/>
    <property type="evidence" value="ECO:0007669"/>
    <property type="project" value="InterPro"/>
</dbReference>
<dbReference type="Gene3D" id="3.40.50.720">
    <property type="entry name" value="NAD(P)-binding Rossmann-like Domain"/>
    <property type="match status" value="1"/>
</dbReference>
<name>A0A7G6YE52_9MICO</name>
<evidence type="ECO:0000256" key="1">
    <source>
        <dbReference type="ARBA" id="ARBA00001947"/>
    </source>
</evidence>
<dbReference type="InterPro" id="IPR013149">
    <property type="entry name" value="ADH-like_C"/>
</dbReference>
<organism evidence="9 10">
    <name type="scientific">Leifsonia shinshuensis</name>
    <dbReference type="NCBI Taxonomy" id="150026"/>
    <lineage>
        <taxon>Bacteria</taxon>
        <taxon>Bacillati</taxon>
        <taxon>Actinomycetota</taxon>
        <taxon>Actinomycetes</taxon>
        <taxon>Micrococcales</taxon>
        <taxon>Microbacteriaceae</taxon>
        <taxon>Leifsonia</taxon>
    </lineage>
</organism>
<dbReference type="InterPro" id="IPR013154">
    <property type="entry name" value="ADH-like_N"/>
</dbReference>
<evidence type="ECO:0000259" key="7">
    <source>
        <dbReference type="Pfam" id="PF00107"/>
    </source>
</evidence>
<proteinExistence type="inferred from homology"/>
<dbReference type="PANTHER" id="PTHR43161:SF9">
    <property type="entry name" value="SORBITOL DEHYDROGENASE"/>
    <property type="match status" value="1"/>
</dbReference>
<evidence type="ECO:0000259" key="8">
    <source>
        <dbReference type="Pfam" id="PF08240"/>
    </source>
</evidence>
<protein>
    <submittedName>
        <fullName evidence="9">Alcohol dehydrogenase catalytic domain-containing protein</fullName>
    </submittedName>
</protein>
<gene>
    <name evidence="9" type="ORF">F1C12_17690</name>
</gene>
<feature type="domain" description="Alcohol dehydrogenase-like C-terminal" evidence="7">
    <location>
        <begin position="181"/>
        <end position="302"/>
    </location>
</feature>
<evidence type="ECO:0000256" key="5">
    <source>
        <dbReference type="ARBA" id="ARBA00023002"/>
    </source>
</evidence>
<dbReference type="InterPro" id="IPR011032">
    <property type="entry name" value="GroES-like_sf"/>
</dbReference>
<dbReference type="KEGG" id="lse:F1C12_17690"/>
<sequence length="348" mass="34779">MKAVIAHGAGDLRVEEVAEPELPAERVAVGIVYGGICGSDLHYAKNGANGAYTIAEPLTLGHEVVGVVEAVGAAVDGGPPVGTRVAIHPATPTPQPGQTDGGGLNLAVGGTYLGSASTTPHTQGGFVGVLHVTPDQLRPLPESLPLARAVLAEPLAVAIHGVSRLGDRVRGARVLVSGAGPIGSLAVAALRAAGAATIVATDLQDFPLSVARAVGADATVQIGADAPIESESFDLAVEAAGAVPSLVTCLDAVRRGGAVLQLGMLPAGPLPVPLAGLIAKEVALFGSQRFDVELDRAIELLATTPGLDAVVSDTFGIDAASEAFDRAADSSRSAKVVIAVGPDPDHRV</sequence>
<keyword evidence="5" id="KW-0560">Oxidoreductase</keyword>
<keyword evidence="3 6" id="KW-0479">Metal-binding</keyword>
<dbReference type="GO" id="GO:0016491">
    <property type="term" value="F:oxidoreductase activity"/>
    <property type="evidence" value="ECO:0007669"/>
    <property type="project" value="UniProtKB-KW"/>
</dbReference>
<evidence type="ECO:0000256" key="4">
    <source>
        <dbReference type="ARBA" id="ARBA00022833"/>
    </source>
</evidence>
<dbReference type="PROSITE" id="PS00059">
    <property type="entry name" value="ADH_ZINC"/>
    <property type="match status" value="1"/>
</dbReference>
<feature type="domain" description="Alcohol dehydrogenase-like N-terminal" evidence="8">
    <location>
        <begin position="25"/>
        <end position="141"/>
    </location>
</feature>
<evidence type="ECO:0000313" key="10">
    <source>
        <dbReference type="Proteomes" id="UP000515511"/>
    </source>
</evidence>
<dbReference type="Pfam" id="PF00107">
    <property type="entry name" value="ADH_zinc_N"/>
    <property type="match status" value="1"/>
</dbReference>
<dbReference type="Pfam" id="PF08240">
    <property type="entry name" value="ADH_N"/>
    <property type="match status" value="1"/>
</dbReference>
<dbReference type="Proteomes" id="UP000515511">
    <property type="component" value="Chromosome"/>
</dbReference>
<evidence type="ECO:0000256" key="6">
    <source>
        <dbReference type="RuleBase" id="RU361277"/>
    </source>
</evidence>
<dbReference type="RefSeq" id="WP_185276207.1">
    <property type="nucleotide sequence ID" value="NZ_CP043641.1"/>
</dbReference>
<comment type="similarity">
    <text evidence="2 6">Belongs to the zinc-containing alcohol dehydrogenase family.</text>
</comment>
<dbReference type="InterPro" id="IPR036291">
    <property type="entry name" value="NAD(P)-bd_dom_sf"/>
</dbReference>
<evidence type="ECO:0000256" key="3">
    <source>
        <dbReference type="ARBA" id="ARBA00022723"/>
    </source>
</evidence>
<dbReference type="PANTHER" id="PTHR43161">
    <property type="entry name" value="SORBITOL DEHYDROGENASE"/>
    <property type="match status" value="1"/>
</dbReference>
<evidence type="ECO:0000256" key="2">
    <source>
        <dbReference type="ARBA" id="ARBA00008072"/>
    </source>
</evidence>
<dbReference type="Gene3D" id="3.90.180.10">
    <property type="entry name" value="Medium-chain alcohol dehydrogenases, catalytic domain"/>
    <property type="match status" value="1"/>
</dbReference>
<comment type="cofactor">
    <cofactor evidence="1 6">
        <name>Zn(2+)</name>
        <dbReference type="ChEBI" id="CHEBI:29105"/>
    </cofactor>
</comment>
<reference evidence="10" key="1">
    <citation type="submission" date="2019-09" db="EMBL/GenBank/DDBJ databases">
        <title>Antimicrobial potential of Antarctic Bacteria.</title>
        <authorList>
            <person name="Benaud N."/>
            <person name="Edwards R.J."/>
            <person name="Ferrari B.C."/>
        </authorList>
    </citation>
    <scope>NUCLEOTIDE SEQUENCE [LARGE SCALE GENOMIC DNA]</scope>
    <source>
        <strain evidence="10">INR9</strain>
    </source>
</reference>
<dbReference type="SUPFAM" id="SSF51735">
    <property type="entry name" value="NAD(P)-binding Rossmann-fold domains"/>
    <property type="match status" value="1"/>
</dbReference>
<keyword evidence="4 6" id="KW-0862">Zinc</keyword>